<organism evidence="1">
    <name type="scientific">Fowlpox virus</name>
    <name type="common">FPV</name>
    <dbReference type="NCBI Taxonomy" id="10261"/>
    <lineage>
        <taxon>Viruses</taxon>
        <taxon>Varidnaviria</taxon>
        <taxon>Bamfordvirae</taxon>
        <taxon>Nucleocytoviricota</taxon>
        <taxon>Pokkesviricetes</taxon>
        <taxon>Chitovirales</taxon>
        <taxon>Poxviridae</taxon>
        <taxon>Chordopoxvirinae</taxon>
        <taxon>Avipoxvirus</taxon>
        <taxon>Avipoxvirus fowlpox</taxon>
    </lineage>
</organism>
<proteinExistence type="predicted"/>
<organismHost>
    <name type="scientific">Vertebrata</name>
    <name type="common">vertebrates</name>
    <dbReference type="NCBI Taxonomy" id="7742"/>
</organismHost>
<evidence type="ECO:0000313" key="1">
    <source>
        <dbReference type="EMBL" id="BAA00200.1"/>
    </source>
</evidence>
<name>Q9YPJ8_FOWPV</name>
<dbReference type="PIR" id="JT0458">
    <property type="entry name" value="JT0458"/>
</dbReference>
<accession>Q9YPJ8</accession>
<dbReference type="EMBL" id="D00295">
    <property type="protein sequence ID" value="BAA00200.1"/>
    <property type="molecule type" value="Genomic_DNA"/>
</dbReference>
<reference evidence="1" key="1">
    <citation type="journal article" date="1988" name="J. Gen. Virol.">
        <title>Sequence analysis of an 11.2 kilobase, near-terminal, BamHI fragment of fowlpox virus.</title>
        <authorList>
            <person name="Tomley F."/>
            <person name="Binns M."/>
            <person name="Campbell J."/>
            <person name="Boursnell M.E."/>
        </authorList>
    </citation>
    <scope>NUCLEOTIDE SEQUENCE</scope>
    <source>
        <strain evidence="1">HP-438</strain>
    </source>
</reference>
<protein>
    <submittedName>
        <fullName evidence="1">Fowlpox virus genomic DNA, 11.2 kb-long BamHI-fragment with twenty open reading frames</fullName>
    </submittedName>
</protein>
<sequence>MSSSLLPIYSSMLYFISWGNQFHFVSSPVIFSSITRIADSIASALCDAVSANSFNRYL</sequence>